<dbReference type="STRING" id="402600.SAMN05216188_10228"/>
<name>A0A1H9D6T1_9PSEU</name>
<dbReference type="Proteomes" id="UP000199352">
    <property type="component" value="Unassembled WGS sequence"/>
</dbReference>
<gene>
    <name evidence="1" type="ORF">SAMN05216188_10228</name>
</gene>
<dbReference type="AlphaFoldDB" id="A0A1H9D6T1"/>
<organism evidence="1 2">
    <name type="scientific">Lentzea xinjiangensis</name>
    <dbReference type="NCBI Taxonomy" id="402600"/>
    <lineage>
        <taxon>Bacteria</taxon>
        <taxon>Bacillati</taxon>
        <taxon>Actinomycetota</taxon>
        <taxon>Actinomycetes</taxon>
        <taxon>Pseudonocardiales</taxon>
        <taxon>Pseudonocardiaceae</taxon>
        <taxon>Lentzea</taxon>
    </lineage>
</organism>
<accession>A0A1H9D6T1</accession>
<reference evidence="2" key="1">
    <citation type="submission" date="2016-10" db="EMBL/GenBank/DDBJ databases">
        <authorList>
            <person name="Varghese N."/>
            <person name="Submissions S."/>
        </authorList>
    </citation>
    <scope>NUCLEOTIDE SEQUENCE [LARGE SCALE GENOMIC DNA]</scope>
    <source>
        <strain evidence="2">CGMCC 4.3525</strain>
    </source>
</reference>
<sequence length="38" mass="3997">MGNTRLKILSDAAKVHPTADALVTLSACTLNTRTSPPM</sequence>
<evidence type="ECO:0000313" key="2">
    <source>
        <dbReference type="Proteomes" id="UP000199352"/>
    </source>
</evidence>
<keyword evidence="2" id="KW-1185">Reference proteome</keyword>
<proteinExistence type="predicted"/>
<protein>
    <submittedName>
        <fullName evidence="1">Uncharacterized protein</fullName>
    </submittedName>
</protein>
<evidence type="ECO:0000313" key="1">
    <source>
        <dbReference type="EMBL" id="SEQ09089.1"/>
    </source>
</evidence>
<dbReference type="EMBL" id="FOFR01000002">
    <property type="protein sequence ID" value="SEQ09089.1"/>
    <property type="molecule type" value="Genomic_DNA"/>
</dbReference>